<keyword evidence="6" id="KW-0325">Glycoprotein</keyword>
<keyword evidence="8" id="KW-0812">Transmembrane</keyword>
<evidence type="ECO:0000256" key="8">
    <source>
        <dbReference type="SAM" id="Phobius"/>
    </source>
</evidence>
<gene>
    <name evidence="10" type="ORF">ElyMa_000235800</name>
</gene>
<evidence type="ECO:0000256" key="3">
    <source>
        <dbReference type="ARBA" id="ARBA00022737"/>
    </source>
</evidence>
<feature type="domain" description="Ig-like" evidence="9">
    <location>
        <begin position="119"/>
        <end position="224"/>
    </location>
</feature>
<keyword evidence="3" id="KW-0677">Repeat</keyword>
<evidence type="ECO:0000256" key="4">
    <source>
        <dbReference type="ARBA" id="ARBA00023136"/>
    </source>
</evidence>
<keyword evidence="4 8" id="KW-0472">Membrane</keyword>
<comment type="caution">
    <text evidence="10">The sequence shown here is derived from an EMBL/GenBank/DDBJ whole genome shotgun (WGS) entry which is preliminary data.</text>
</comment>
<feature type="domain" description="Ig-like" evidence="9">
    <location>
        <begin position="26"/>
        <end position="117"/>
    </location>
</feature>
<dbReference type="Proteomes" id="UP000762676">
    <property type="component" value="Unassembled WGS sequence"/>
</dbReference>
<dbReference type="SMART" id="SM00408">
    <property type="entry name" value="IGc2"/>
    <property type="match status" value="2"/>
</dbReference>
<sequence length="393" mass="44022">MIACRDHLSIVIDDLQWSPWAGNRAPKKEFASKDVKAVLGEKVVLDCFFSGRPVPTITWTDNQNRPIVPESSSPFNVTNYNRQLSISEVSQEDEGTFRCTAENKLGKAEAAINVNVTTPPLRTKDSLGTHTVPDQVDFTMPCKARAALGELIGQTVWYRNGEMLNTNNVPDPERYSFSEDNTELTIRQLVKEVDTASYQCSVTNSEGELYMNGYLRVIKSLEISRQPSRIVEVSPNSGAPYDITVLATGDTCCVINYLYFFNNGKLEENDLDTPPFRTNRSTGSISFDPASVPHDVLTKWLGEFRCEVSNSYQTKVARFSTVLMAPVVAEKESSGLWWIAILCGVLLIIIVIIIVMIIYKSNYPGATYKLEKTELEHNLNPVEDLLNQSFHEI</sequence>
<evidence type="ECO:0000256" key="5">
    <source>
        <dbReference type="ARBA" id="ARBA00023157"/>
    </source>
</evidence>
<comment type="subcellular location">
    <subcellularLocation>
        <location evidence="1">Cell membrane</location>
    </subcellularLocation>
</comment>
<dbReference type="SMART" id="SM00409">
    <property type="entry name" value="IG"/>
    <property type="match status" value="2"/>
</dbReference>
<dbReference type="GO" id="GO:0098609">
    <property type="term" value="P:cell-cell adhesion"/>
    <property type="evidence" value="ECO:0007669"/>
    <property type="project" value="TreeGrafter"/>
</dbReference>
<keyword evidence="2" id="KW-1003">Cell membrane</keyword>
<dbReference type="InterPro" id="IPR013783">
    <property type="entry name" value="Ig-like_fold"/>
</dbReference>
<evidence type="ECO:0000313" key="10">
    <source>
        <dbReference type="EMBL" id="GFR66773.1"/>
    </source>
</evidence>
<dbReference type="PANTHER" id="PTHR44170:SF6">
    <property type="entry name" value="CONTACTIN"/>
    <property type="match status" value="1"/>
</dbReference>
<dbReference type="InterPro" id="IPR003599">
    <property type="entry name" value="Ig_sub"/>
</dbReference>
<dbReference type="Pfam" id="PF07679">
    <property type="entry name" value="I-set"/>
    <property type="match status" value="1"/>
</dbReference>
<dbReference type="EMBL" id="BMAT01000463">
    <property type="protein sequence ID" value="GFR66773.1"/>
    <property type="molecule type" value="Genomic_DNA"/>
</dbReference>
<reference evidence="10 11" key="1">
    <citation type="journal article" date="2021" name="Elife">
        <title>Chloroplast acquisition without the gene transfer in kleptoplastic sea slugs, Plakobranchus ocellatus.</title>
        <authorList>
            <person name="Maeda T."/>
            <person name="Takahashi S."/>
            <person name="Yoshida T."/>
            <person name="Shimamura S."/>
            <person name="Takaki Y."/>
            <person name="Nagai Y."/>
            <person name="Toyoda A."/>
            <person name="Suzuki Y."/>
            <person name="Arimoto A."/>
            <person name="Ishii H."/>
            <person name="Satoh N."/>
            <person name="Nishiyama T."/>
            <person name="Hasebe M."/>
            <person name="Maruyama T."/>
            <person name="Minagawa J."/>
            <person name="Obokata J."/>
            <person name="Shigenobu S."/>
        </authorList>
    </citation>
    <scope>NUCLEOTIDE SEQUENCE [LARGE SCALE GENOMIC DNA]</scope>
</reference>
<evidence type="ECO:0000256" key="2">
    <source>
        <dbReference type="ARBA" id="ARBA00022475"/>
    </source>
</evidence>
<dbReference type="GO" id="GO:0005886">
    <property type="term" value="C:plasma membrane"/>
    <property type="evidence" value="ECO:0007669"/>
    <property type="project" value="UniProtKB-SubCell"/>
</dbReference>
<keyword evidence="8" id="KW-1133">Transmembrane helix</keyword>
<dbReference type="InterPro" id="IPR013098">
    <property type="entry name" value="Ig_I-set"/>
</dbReference>
<protein>
    <submittedName>
        <fullName evidence="10">Neural cell adhesion molecule L1</fullName>
    </submittedName>
</protein>
<evidence type="ECO:0000256" key="1">
    <source>
        <dbReference type="ARBA" id="ARBA00004236"/>
    </source>
</evidence>
<evidence type="ECO:0000256" key="6">
    <source>
        <dbReference type="ARBA" id="ARBA00023180"/>
    </source>
</evidence>
<dbReference type="FunFam" id="2.60.40.10:FF:000005">
    <property type="entry name" value="Neuronal cell adhesion molecule"/>
    <property type="match status" value="1"/>
</dbReference>
<dbReference type="PROSITE" id="PS50835">
    <property type="entry name" value="IG_LIKE"/>
    <property type="match status" value="2"/>
</dbReference>
<evidence type="ECO:0000259" key="9">
    <source>
        <dbReference type="PROSITE" id="PS50835"/>
    </source>
</evidence>
<proteinExistence type="predicted"/>
<feature type="transmembrane region" description="Helical" evidence="8">
    <location>
        <begin position="336"/>
        <end position="359"/>
    </location>
</feature>
<evidence type="ECO:0000313" key="11">
    <source>
        <dbReference type="Proteomes" id="UP000762676"/>
    </source>
</evidence>
<dbReference type="InterPro" id="IPR007110">
    <property type="entry name" value="Ig-like_dom"/>
</dbReference>
<dbReference type="AlphaFoldDB" id="A0AAV4F090"/>
<evidence type="ECO:0000256" key="7">
    <source>
        <dbReference type="ARBA" id="ARBA00023319"/>
    </source>
</evidence>
<dbReference type="InterPro" id="IPR003598">
    <property type="entry name" value="Ig_sub2"/>
</dbReference>
<keyword evidence="7" id="KW-0393">Immunoglobulin domain</keyword>
<dbReference type="InterPro" id="IPR036179">
    <property type="entry name" value="Ig-like_dom_sf"/>
</dbReference>
<dbReference type="PANTHER" id="PTHR44170">
    <property type="entry name" value="PROTEIN SIDEKICK"/>
    <property type="match status" value="1"/>
</dbReference>
<name>A0AAV4F090_9GAST</name>
<dbReference type="SUPFAM" id="SSF48726">
    <property type="entry name" value="Immunoglobulin"/>
    <property type="match status" value="2"/>
</dbReference>
<keyword evidence="11" id="KW-1185">Reference proteome</keyword>
<organism evidence="10 11">
    <name type="scientific">Elysia marginata</name>
    <dbReference type="NCBI Taxonomy" id="1093978"/>
    <lineage>
        <taxon>Eukaryota</taxon>
        <taxon>Metazoa</taxon>
        <taxon>Spiralia</taxon>
        <taxon>Lophotrochozoa</taxon>
        <taxon>Mollusca</taxon>
        <taxon>Gastropoda</taxon>
        <taxon>Heterobranchia</taxon>
        <taxon>Euthyneura</taxon>
        <taxon>Panpulmonata</taxon>
        <taxon>Sacoglossa</taxon>
        <taxon>Placobranchoidea</taxon>
        <taxon>Plakobranchidae</taxon>
        <taxon>Elysia</taxon>
    </lineage>
</organism>
<accession>A0AAV4F090</accession>
<dbReference type="Gene3D" id="2.60.40.10">
    <property type="entry name" value="Immunoglobulins"/>
    <property type="match status" value="2"/>
</dbReference>
<keyword evidence="5" id="KW-1015">Disulfide bond</keyword>